<dbReference type="GO" id="GO:0005829">
    <property type="term" value="C:cytosol"/>
    <property type="evidence" value="ECO:0007669"/>
    <property type="project" value="TreeGrafter"/>
</dbReference>
<evidence type="ECO:0000313" key="9">
    <source>
        <dbReference type="Proteomes" id="UP000050761"/>
    </source>
</evidence>
<sequence length="466" mass="51793">MKFQNRGAVVARMLDTDELYTAVERVFSSPGEASTTDLSKACRFCATDEQSVQAFEGVQDLKGALLGLLNVSLEGRGDEDTSEVDVRRARLALRTLINAANRSKKFAECVTTETLTLFRTLIRIPELRTETFAALVALARPMRIACGLSDNYTILFGELVLLWESQELNDSHRSWISALVSVHLEEDFGFLASHFADLSCDEFSALLHITGVLIESYHGETVTKVHPNNISFCVNLMERILYEFGEGVSSDRRLPYVEQLSYAVDIIASAALRDTEFSTQLLDRPTAVEIIVDILEAVLDAQWMDENDGFSELTPPAHPDRPQREREVRCLRVSESPQLSALSAAIRGSSVEVRATLKREAVRAIGHLCYERPALRVAAGSRGAVLAVLRCARLTDKDAPFIVQWSIATLRQLCLGCPENQKFILEMDQGAEDAGDDRCRWGEEGEVENEERRPKKSPGGAGRRLL</sequence>
<evidence type="ECO:0000256" key="1">
    <source>
        <dbReference type="ARBA" id="ARBA00008384"/>
    </source>
</evidence>
<dbReference type="InterPro" id="IPR016024">
    <property type="entry name" value="ARM-type_fold"/>
</dbReference>
<evidence type="ECO:0000256" key="3">
    <source>
        <dbReference type="ARBA" id="ARBA00022618"/>
    </source>
</evidence>
<evidence type="ECO:0000256" key="6">
    <source>
        <dbReference type="SAM" id="MobiDB-lite"/>
    </source>
</evidence>
<protein>
    <recommendedName>
        <fullName evidence="2">Ataxin-10</fullName>
    </recommendedName>
</protein>
<accession>A0A3P8DP14</accession>
<gene>
    <name evidence="8" type="ORF">HPBE_LOCUS13921</name>
</gene>
<evidence type="ECO:0000256" key="4">
    <source>
        <dbReference type="ARBA" id="ARBA00023306"/>
    </source>
</evidence>
<dbReference type="Pfam" id="PF09759">
    <property type="entry name" value="Atx10homo_assoc"/>
    <property type="match status" value="1"/>
</dbReference>
<evidence type="ECO:0000313" key="8">
    <source>
        <dbReference type="EMBL" id="VDO97872.1"/>
    </source>
</evidence>
<evidence type="ECO:0000256" key="5">
    <source>
        <dbReference type="ARBA" id="ARBA00045173"/>
    </source>
</evidence>
<reference evidence="10" key="2">
    <citation type="submission" date="2019-09" db="UniProtKB">
        <authorList>
            <consortium name="WormBaseParasite"/>
        </authorList>
    </citation>
    <scope>IDENTIFICATION</scope>
</reference>
<dbReference type="WBParaSite" id="HPBE_0001392001-mRNA-1">
    <property type="protein sequence ID" value="HPBE_0001392001-mRNA-1"/>
    <property type="gene ID" value="HPBE_0001392001"/>
</dbReference>
<reference evidence="8 9" key="1">
    <citation type="submission" date="2018-11" db="EMBL/GenBank/DDBJ databases">
        <authorList>
            <consortium name="Pathogen Informatics"/>
        </authorList>
    </citation>
    <scope>NUCLEOTIDE SEQUENCE [LARGE SCALE GENOMIC DNA]</scope>
</reference>
<name>A0A183FYZ6_HELPZ</name>
<dbReference type="EMBL" id="UZAH01028130">
    <property type="protein sequence ID" value="VDO97872.1"/>
    <property type="molecule type" value="Genomic_DNA"/>
</dbReference>
<keyword evidence="9" id="KW-1185">Reference proteome</keyword>
<dbReference type="SUPFAM" id="SSF48371">
    <property type="entry name" value="ARM repeat"/>
    <property type="match status" value="1"/>
</dbReference>
<evidence type="ECO:0000313" key="10">
    <source>
        <dbReference type="WBParaSite" id="HPBE_0001392001-mRNA-1"/>
    </source>
</evidence>
<comment type="function">
    <text evidence="5">May play a role in the regulation of cytokinesis. May play a role in signaling by stimulating protein glycosylation. Induces neuritogenesis by activating the Ras-MAP kinase pathway and is necessary for the survival of cerebellar neurons. Does not appear to play a major role in ciliogenesis.</text>
</comment>
<keyword evidence="4" id="KW-0131">Cell cycle</keyword>
<dbReference type="PANTHER" id="PTHR13255">
    <property type="entry name" value="ATAXIN-10"/>
    <property type="match status" value="1"/>
</dbReference>
<dbReference type="InterPro" id="IPR019156">
    <property type="entry name" value="Ataxin-10_domain"/>
</dbReference>
<proteinExistence type="inferred from homology"/>
<comment type="similarity">
    <text evidence="1">Belongs to the ataxin-10 family.</text>
</comment>
<dbReference type="AlphaFoldDB" id="A0A183FYZ6"/>
<dbReference type="OrthoDB" id="379794at2759"/>
<dbReference type="PANTHER" id="PTHR13255:SF0">
    <property type="entry name" value="ATAXIN-10"/>
    <property type="match status" value="1"/>
</dbReference>
<dbReference type="InterPro" id="IPR011989">
    <property type="entry name" value="ARM-like"/>
</dbReference>
<feature type="region of interest" description="Disordered" evidence="6">
    <location>
        <begin position="432"/>
        <end position="466"/>
    </location>
</feature>
<evidence type="ECO:0000259" key="7">
    <source>
        <dbReference type="Pfam" id="PF09759"/>
    </source>
</evidence>
<evidence type="ECO:0000256" key="2">
    <source>
        <dbReference type="ARBA" id="ARBA00018804"/>
    </source>
</evidence>
<keyword evidence="3" id="KW-0132">Cell division</keyword>
<dbReference type="InterPro" id="IPR051374">
    <property type="entry name" value="Ataxin-10/CTR86_families"/>
</dbReference>
<dbReference type="GO" id="GO:0051301">
    <property type="term" value="P:cell division"/>
    <property type="evidence" value="ECO:0007669"/>
    <property type="project" value="UniProtKB-KW"/>
</dbReference>
<organism evidence="9 10">
    <name type="scientific">Heligmosomoides polygyrus</name>
    <name type="common">Parasitic roundworm</name>
    <dbReference type="NCBI Taxonomy" id="6339"/>
    <lineage>
        <taxon>Eukaryota</taxon>
        <taxon>Metazoa</taxon>
        <taxon>Ecdysozoa</taxon>
        <taxon>Nematoda</taxon>
        <taxon>Chromadorea</taxon>
        <taxon>Rhabditida</taxon>
        <taxon>Rhabditina</taxon>
        <taxon>Rhabditomorpha</taxon>
        <taxon>Strongyloidea</taxon>
        <taxon>Heligmosomidae</taxon>
        <taxon>Heligmosomoides</taxon>
    </lineage>
</organism>
<accession>A0A183FYZ6</accession>
<feature type="domain" description="Ataxin-10" evidence="7">
    <location>
        <begin position="357"/>
        <end position="429"/>
    </location>
</feature>
<dbReference type="Gene3D" id="1.25.10.10">
    <property type="entry name" value="Leucine-rich Repeat Variant"/>
    <property type="match status" value="1"/>
</dbReference>
<dbReference type="Proteomes" id="UP000050761">
    <property type="component" value="Unassembled WGS sequence"/>
</dbReference>